<evidence type="ECO:0000256" key="1">
    <source>
        <dbReference type="ARBA" id="ARBA00022801"/>
    </source>
</evidence>
<dbReference type="InterPro" id="IPR029069">
    <property type="entry name" value="HotDog_dom_sf"/>
</dbReference>
<dbReference type="PANTHER" id="PTHR43240">
    <property type="entry name" value="1,4-DIHYDROXY-2-NAPHTHOYL-COA THIOESTERASE 1"/>
    <property type="match status" value="1"/>
</dbReference>
<name>A0ABX0N105_9BURK</name>
<dbReference type="SUPFAM" id="SSF54637">
    <property type="entry name" value="Thioesterase/thiol ester dehydrase-isomerase"/>
    <property type="match status" value="1"/>
</dbReference>
<dbReference type="EMBL" id="WHJG01000005">
    <property type="protein sequence ID" value="NHZ78961.1"/>
    <property type="molecule type" value="Genomic_DNA"/>
</dbReference>
<organism evidence="3 4">
    <name type="scientific">Massilia frigida</name>
    <dbReference type="NCBI Taxonomy" id="2609281"/>
    <lineage>
        <taxon>Bacteria</taxon>
        <taxon>Pseudomonadati</taxon>
        <taxon>Pseudomonadota</taxon>
        <taxon>Betaproteobacteria</taxon>
        <taxon>Burkholderiales</taxon>
        <taxon>Oxalobacteraceae</taxon>
        <taxon>Telluria group</taxon>
        <taxon>Massilia</taxon>
    </lineage>
</organism>
<evidence type="ECO:0000259" key="2">
    <source>
        <dbReference type="Pfam" id="PF03061"/>
    </source>
</evidence>
<dbReference type="RefSeq" id="WP_167085943.1">
    <property type="nucleotide sequence ID" value="NZ_WHJG01000005.1"/>
</dbReference>
<dbReference type="CDD" id="cd03443">
    <property type="entry name" value="PaaI_thioesterase"/>
    <property type="match status" value="1"/>
</dbReference>
<reference evidence="3 4" key="1">
    <citation type="submission" date="2019-10" db="EMBL/GenBank/DDBJ databases">
        <title>Taxonomy of Antarctic Massilia spp.: description of Massilia rubra sp. nov., Massilia aquatica sp. nov., Massilia mucilaginosa sp. nov., Massilia frigida sp. nov. isolated from streams, lakes and regoliths.</title>
        <authorList>
            <person name="Holochova P."/>
            <person name="Sedlacek I."/>
            <person name="Kralova S."/>
            <person name="Maslanova I."/>
            <person name="Busse H.-J."/>
            <person name="Stankova E."/>
            <person name="Vrbovska V."/>
            <person name="Kovarovic V."/>
            <person name="Bartak M."/>
            <person name="Svec P."/>
            <person name="Pantucek R."/>
        </authorList>
    </citation>
    <scope>NUCLEOTIDE SEQUENCE [LARGE SCALE GENOMIC DNA]</scope>
    <source>
        <strain evidence="3 4">CCM 8695</strain>
    </source>
</reference>
<dbReference type="Proteomes" id="UP000621455">
    <property type="component" value="Unassembled WGS sequence"/>
</dbReference>
<protein>
    <submittedName>
        <fullName evidence="3">Hotdog fold thioesterase</fullName>
    </submittedName>
</protein>
<evidence type="ECO:0000313" key="3">
    <source>
        <dbReference type="EMBL" id="NHZ78961.1"/>
    </source>
</evidence>
<proteinExistence type="predicted"/>
<keyword evidence="1" id="KW-0378">Hydrolase</keyword>
<dbReference type="InterPro" id="IPR003736">
    <property type="entry name" value="PAAI_dom"/>
</dbReference>
<dbReference type="PANTHER" id="PTHR43240:SF8">
    <property type="entry name" value="PHENYLACETIC ACID DEGRADATION-RELATED PROTEIN"/>
    <property type="match status" value="1"/>
</dbReference>
<dbReference type="Gene3D" id="3.10.129.10">
    <property type="entry name" value="Hotdog Thioesterase"/>
    <property type="match status" value="1"/>
</dbReference>
<dbReference type="Pfam" id="PF03061">
    <property type="entry name" value="4HBT"/>
    <property type="match status" value="1"/>
</dbReference>
<accession>A0ABX0N105</accession>
<sequence>MSTQQQFTPESMNSFGAGTLPGYMGVEITRVGGGEVAARLEIKPHLLAPNGFLHAGTVITLADTAAGYACVANLPEGANSFTTIEIKSNHLGTARDGAIACVAKAVHLGKTTQVWDVVVTNEANGKTIALFRCTQMILYPK</sequence>
<dbReference type="NCBIfam" id="TIGR00369">
    <property type="entry name" value="unchar_dom_1"/>
    <property type="match status" value="1"/>
</dbReference>
<evidence type="ECO:0000313" key="4">
    <source>
        <dbReference type="Proteomes" id="UP000621455"/>
    </source>
</evidence>
<feature type="domain" description="Thioesterase" evidence="2">
    <location>
        <begin position="50"/>
        <end position="126"/>
    </location>
</feature>
<gene>
    <name evidence="3" type="ORF">F2P44_06675</name>
</gene>
<keyword evidence="4" id="KW-1185">Reference proteome</keyword>
<dbReference type="InterPro" id="IPR006683">
    <property type="entry name" value="Thioestr_dom"/>
</dbReference>
<comment type="caution">
    <text evidence="3">The sequence shown here is derived from an EMBL/GenBank/DDBJ whole genome shotgun (WGS) entry which is preliminary data.</text>
</comment>